<dbReference type="InterPro" id="IPR008928">
    <property type="entry name" value="6-hairpin_glycosidase_sf"/>
</dbReference>
<dbReference type="GeneID" id="89925976"/>
<evidence type="ECO:0000256" key="2">
    <source>
        <dbReference type="ARBA" id="ARBA00038358"/>
    </source>
</evidence>
<gene>
    <name evidence="4" type="ORF">LTR77_004631</name>
</gene>
<dbReference type="RefSeq" id="XP_064660514.1">
    <property type="nucleotide sequence ID" value="XM_064801884.1"/>
</dbReference>
<dbReference type="Proteomes" id="UP001337655">
    <property type="component" value="Unassembled WGS sequence"/>
</dbReference>
<dbReference type="GO" id="GO:0000272">
    <property type="term" value="P:polysaccharide catabolic process"/>
    <property type="evidence" value="ECO:0007669"/>
    <property type="project" value="TreeGrafter"/>
</dbReference>
<keyword evidence="5" id="KW-1185">Reference proteome</keyword>
<dbReference type="Gene3D" id="1.50.10.10">
    <property type="match status" value="1"/>
</dbReference>
<comment type="similarity">
    <text evidence="2">Belongs to the glycosyl hydrolase 88 family.</text>
</comment>
<comment type="caution">
    <text evidence="4">The sequence shown here is derived from an EMBL/GenBank/DDBJ whole genome shotgun (WGS) entry which is preliminary data.</text>
</comment>
<evidence type="ECO:0000313" key="4">
    <source>
        <dbReference type="EMBL" id="KAK5171486.1"/>
    </source>
</evidence>
<dbReference type="PANTHER" id="PTHR36845">
    <property type="entry name" value="HYDROLASE, PUTATIVE (AFU_ORTHOLOGUE AFUA_7G05090)-RELATED"/>
    <property type="match status" value="1"/>
</dbReference>
<sequence>MAPSAEHTPMLDGQTYVNGDDERSCQSGHSDVNGLHRFGTLHKDVQLYRANTGLLRKRLAPLYSESVTAKIWNIAARSLDQVSPPTSHPEYTAPGSSEYTYSSHEFWTSGFFPGSLAVLYQRRCLYSQHEVLANQHSPHVLKLQHACRWWSDALHSQAARRDTHDLGFMIQPWAQVLWELDGDRKALASLVAAAYSLASRFDDKVKAIRSWDTCFTKRYRFADPYQDFLVIVDSMMSKPKVSRRLVLAATNRGRTDLNLLYYVARELHDENLFKVATCHATTLMQSHVRQDNSTYHVVNFDPSHGSIKQHLTNQGYSEDSCWARGQAWALAGYAQTYGWTRDTQFLDLSCRLADHFLSQLPEDSVPYWDFHAPRPGPRDTSAAMIAVYGMLLLHQHLQGSTDRFLHAALEVLQGVLTTSMAPEAEFQGLGSDGLATANRGEETVLLHATINNYEFAPRRWADHGLVYADYYFLLVGNELLRMGLV</sequence>
<accession>A0AAV9PE16</accession>
<dbReference type="PANTHER" id="PTHR36845:SF1">
    <property type="entry name" value="HYDROLASE, PUTATIVE (AFU_ORTHOLOGUE AFUA_7G05090)-RELATED"/>
    <property type="match status" value="1"/>
</dbReference>
<name>A0AAV9PE16_9PEZI</name>
<organism evidence="4 5">
    <name type="scientific">Saxophila tyrrhenica</name>
    <dbReference type="NCBI Taxonomy" id="1690608"/>
    <lineage>
        <taxon>Eukaryota</taxon>
        <taxon>Fungi</taxon>
        <taxon>Dikarya</taxon>
        <taxon>Ascomycota</taxon>
        <taxon>Pezizomycotina</taxon>
        <taxon>Dothideomycetes</taxon>
        <taxon>Dothideomycetidae</taxon>
        <taxon>Mycosphaerellales</taxon>
        <taxon>Extremaceae</taxon>
        <taxon>Saxophila</taxon>
    </lineage>
</organism>
<protein>
    <recommendedName>
        <fullName evidence="6">Glucuronyl hydrolase</fullName>
    </recommendedName>
</protein>
<evidence type="ECO:0000256" key="3">
    <source>
        <dbReference type="SAM" id="MobiDB-lite"/>
    </source>
</evidence>
<dbReference type="EMBL" id="JAVRRT010000006">
    <property type="protein sequence ID" value="KAK5171486.1"/>
    <property type="molecule type" value="Genomic_DNA"/>
</dbReference>
<dbReference type="SUPFAM" id="SSF48208">
    <property type="entry name" value="Six-hairpin glycosidases"/>
    <property type="match status" value="1"/>
</dbReference>
<keyword evidence="1" id="KW-0378">Hydrolase</keyword>
<evidence type="ECO:0008006" key="6">
    <source>
        <dbReference type="Google" id="ProtNLM"/>
    </source>
</evidence>
<dbReference type="AlphaFoldDB" id="A0AAV9PE16"/>
<reference evidence="4 5" key="1">
    <citation type="submission" date="2023-08" db="EMBL/GenBank/DDBJ databases">
        <title>Black Yeasts Isolated from many extreme environments.</title>
        <authorList>
            <person name="Coleine C."/>
            <person name="Stajich J.E."/>
            <person name="Selbmann L."/>
        </authorList>
    </citation>
    <scope>NUCLEOTIDE SEQUENCE [LARGE SCALE GENOMIC DNA]</scope>
    <source>
        <strain evidence="4 5">CCFEE 5935</strain>
    </source>
</reference>
<dbReference type="InterPro" id="IPR052369">
    <property type="entry name" value="UG_Glycosaminoglycan_Hydrolase"/>
</dbReference>
<dbReference type="GO" id="GO:0052757">
    <property type="term" value="F:chondroitin hydrolase activity"/>
    <property type="evidence" value="ECO:0007669"/>
    <property type="project" value="TreeGrafter"/>
</dbReference>
<evidence type="ECO:0000313" key="5">
    <source>
        <dbReference type="Proteomes" id="UP001337655"/>
    </source>
</evidence>
<dbReference type="InterPro" id="IPR012341">
    <property type="entry name" value="6hp_glycosidase-like_sf"/>
</dbReference>
<proteinExistence type="inferred from homology"/>
<feature type="region of interest" description="Disordered" evidence="3">
    <location>
        <begin position="1"/>
        <end position="29"/>
    </location>
</feature>
<evidence type="ECO:0000256" key="1">
    <source>
        <dbReference type="ARBA" id="ARBA00022801"/>
    </source>
</evidence>